<dbReference type="CDD" id="cd00063">
    <property type="entry name" value="FN3"/>
    <property type="match status" value="2"/>
</dbReference>
<dbReference type="Pfam" id="PF04231">
    <property type="entry name" value="Endonuclease_1"/>
    <property type="match status" value="1"/>
</dbReference>
<feature type="domain" description="Fibronectin type-III" evidence="3">
    <location>
        <begin position="374"/>
        <end position="460"/>
    </location>
</feature>
<dbReference type="SMART" id="SM00060">
    <property type="entry name" value="FN3"/>
    <property type="match status" value="2"/>
</dbReference>
<feature type="non-terminal residue" evidence="4">
    <location>
        <position position="470"/>
    </location>
</feature>
<keyword evidence="1" id="KW-0540">Nuclease</keyword>
<reference evidence="4" key="1">
    <citation type="submission" date="2018-06" db="EMBL/GenBank/DDBJ databases">
        <authorList>
            <person name="Zhirakovskaya E."/>
        </authorList>
    </citation>
    <scope>NUCLEOTIDE SEQUENCE</scope>
</reference>
<dbReference type="InterPro" id="IPR036116">
    <property type="entry name" value="FN3_sf"/>
</dbReference>
<dbReference type="AlphaFoldDB" id="A0A3B0U433"/>
<dbReference type="PANTHER" id="PTHR33607">
    <property type="entry name" value="ENDONUCLEASE-1"/>
    <property type="match status" value="1"/>
</dbReference>
<dbReference type="Gene3D" id="2.60.40.10">
    <property type="entry name" value="Immunoglobulins"/>
    <property type="match status" value="2"/>
</dbReference>
<dbReference type="InterPro" id="IPR044925">
    <property type="entry name" value="His-Me_finger_sf"/>
</dbReference>
<evidence type="ECO:0000313" key="4">
    <source>
        <dbReference type="EMBL" id="VAW23730.1"/>
    </source>
</evidence>
<accession>A0A3B0U433</accession>
<dbReference type="SUPFAM" id="SSF54060">
    <property type="entry name" value="His-Me finger endonucleases"/>
    <property type="match status" value="1"/>
</dbReference>
<sequence length="470" mass="50945">MKKLLLLFFLTSFSIYSQIPAGYYDTATGSGYTLKTQLYNIIKGHTDNGYSGLWTTYQTSDIDQFYENDGTIMDIYSENPTAADPYNFTVTTNQCGTYSVEGDCYNREHIIPQSVFNQLSPMRNDAHFIVATDGKVNGMRSNYPHGMVGTATNTSQNGSKVGSALNSGYSAGYSGTVFEPIDEFKGDVARYYFYFATRYENVLTTWGVPFDMFDGTTDQVFAEPFLTILMTWHTQDPVSNQEIARNNAIYARQNNRNPFIDHPEYVNQIWSSTTDTQAPTAPTNLLASNITNTTVDLNWTASTDNVGVTSYAIFVDGLSYATSVTNSTTLTGLTQNTSYAITVYAKDAAGNTSTVSNTVNITTTNVVDVDAPTIPTNLVVSNETSSTLDLAWTASTDNVGVTGYDVYVDGVFNGTTSATTITITGLSPTTTYSLTVLAKDAANNSSAQSTPVNGTTTALSSNCASETFTN</sequence>
<feature type="domain" description="Fibronectin type-III" evidence="3">
    <location>
        <begin position="281"/>
        <end position="366"/>
    </location>
</feature>
<gene>
    <name evidence="4" type="ORF">MNBD_BACTEROID04-527</name>
</gene>
<evidence type="ECO:0000259" key="3">
    <source>
        <dbReference type="PROSITE" id="PS50853"/>
    </source>
</evidence>
<keyword evidence="2" id="KW-0378">Hydrolase</keyword>
<dbReference type="PROSITE" id="PS50853">
    <property type="entry name" value="FN3"/>
    <property type="match status" value="2"/>
</dbReference>
<dbReference type="SUPFAM" id="SSF49265">
    <property type="entry name" value="Fibronectin type III"/>
    <property type="match status" value="1"/>
</dbReference>
<evidence type="ECO:0000256" key="1">
    <source>
        <dbReference type="ARBA" id="ARBA00022722"/>
    </source>
</evidence>
<name>A0A3B0U433_9ZZZZ</name>
<dbReference type="InterPro" id="IPR003961">
    <property type="entry name" value="FN3_dom"/>
</dbReference>
<protein>
    <submittedName>
        <fullName evidence="4">Endonuclease I</fullName>
    </submittedName>
</protein>
<dbReference type="InterPro" id="IPR013783">
    <property type="entry name" value="Ig-like_fold"/>
</dbReference>
<dbReference type="InterPro" id="IPR007346">
    <property type="entry name" value="Endonuclease-I"/>
</dbReference>
<dbReference type="GO" id="GO:0016787">
    <property type="term" value="F:hydrolase activity"/>
    <property type="evidence" value="ECO:0007669"/>
    <property type="project" value="UniProtKB-KW"/>
</dbReference>
<dbReference type="EMBL" id="UOER01000213">
    <property type="protein sequence ID" value="VAW23730.1"/>
    <property type="molecule type" value="Genomic_DNA"/>
</dbReference>
<dbReference type="PANTHER" id="PTHR33607:SF2">
    <property type="entry name" value="ENDONUCLEASE-1"/>
    <property type="match status" value="1"/>
</dbReference>
<dbReference type="Pfam" id="PF00041">
    <property type="entry name" value="fn3"/>
    <property type="match status" value="2"/>
</dbReference>
<organism evidence="4">
    <name type="scientific">hydrothermal vent metagenome</name>
    <dbReference type="NCBI Taxonomy" id="652676"/>
    <lineage>
        <taxon>unclassified sequences</taxon>
        <taxon>metagenomes</taxon>
        <taxon>ecological metagenomes</taxon>
    </lineage>
</organism>
<dbReference type="GO" id="GO:0004519">
    <property type="term" value="F:endonuclease activity"/>
    <property type="evidence" value="ECO:0007669"/>
    <property type="project" value="UniProtKB-KW"/>
</dbReference>
<keyword evidence="4" id="KW-0255">Endonuclease</keyword>
<evidence type="ECO:0000256" key="2">
    <source>
        <dbReference type="ARBA" id="ARBA00022801"/>
    </source>
</evidence>
<proteinExistence type="predicted"/>